<name>A0A2M8QB85_9CHLR</name>
<dbReference type="InterPro" id="IPR020476">
    <property type="entry name" value="Nudix_hydrolase"/>
</dbReference>
<evidence type="ECO:0000256" key="5">
    <source>
        <dbReference type="ARBA" id="ARBA00032644"/>
    </source>
</evidence>
<evidence type="ECO:0000256" key="6">
    <source>
        <dbReference type="RuleBase" id="RU003476"/>
    </source>
</evidence>
<dbReference type="GO" id="GO:0000166">
    <property type="term" value="F:nucleotide binding"/>
    <property type="evidence" value="ECO:0007669"/>
    <property type="project" value="UniProtKB-KW"/>
</dbReference>
<protein>
    <recommendedName>
        <fullName evidence="2">Bis(5'-nucleosyl)-tetraphosphatase [asymmetrical]</fullName>
    </recommendedName>
    <alternativeName>
        <fullName evidence="5">Diadenosine 5',5'''-P1,P4-tetraphosphate asymmetrical hydrolase</fullName>
    </alternativeName>
</protein>
<keyword evidence="3" id="KW-0547">Nucleotide-binding</keyword>
<dbReference type="SUPFAM" id="SSF55811">
    <property type="entry name" value="Nudix"/>
    <property type="match status" value="1"/>
</dbReference>
<evidence type="ECO:0000313" key="9">
    <source>
        <dbReference type="Proteomes" id="UP000230790"/>
    </source>
</evidence>
<dbReference type="InterPro" id="IPR051325">
    <property type="entry name" value="Nudix_hydrolase_domain"/>
</dbReference>
<dbReference type="PANTHER" id="PTHR21340:SF0">
    <property type="entry name" value="BIS(5'-NUCLEOSYL)-TETRAPHOSPHATASE [ASYMMETRICAL]"/>
    <property type="match status" value="1"/>
</dbReference>
<dbReference type="PANTHER" id="PTHR21340">
    <property type="entry name" value="DIADENOSINE 5,5-P1,P4-TETRAPHOSPHATE PYROPHOSPHOHYDROLASE MUTT"/>
    <property type="match status" value="1"/>
</dbReference>
<dbReference type="GO" id="GO:0006167">
    <property type="term" value="P:AMP biosynthetic process"/>
    <property type="evidence" value="ECO:0007669"/>
    <property type="project" value="TreeGrafter"/>
</dbReference>
<feature type="domain" description="Nudix hydrolase" evidence="7">
    <location>
        <begin position="5"/>
        <end position="140"/>
    </location>
</feature>
<dbReference type="GO" id="GO:0004081">
    <property type="term" value="F:bis(5'-nucleosyl)-tetraphosphatase (asymmetrical) activity"/>
    <property type="evidence" value="ECO:0007669"/>
    <property type="project" value="TreeGrafter"/>
</dbReference>
<evidence type="ECO:0000259" key="7">
    <source>
        <dbReference type="PROSITE" id="PS51462"/>
    </source>
</evidence>
<organism evidence="8 9">
    <name type="scientific">Candidatus Thermofonsia Clade 3 bacterium</name>
    <dbReference type="NCBI Taxonomy" id="2364212"/>
    <lineage>
        <taxon>Bacteria</taxon>
        <taxon>Bacillati</taxon>
        <taxon>Chloroflexota</taxon>
        <taxon>Candidatus Thermofontia</taxon>
        <taxon>Candidatus Thermofonsia Clade 3</taxon>
    </lineage>
</organism>
<dbReference type="InterPro" id="IPR020084">
    <property type="entry name" value="NUDIX_hydrolase_CS"/>
</dbReference>
<evidence type="ECO:0000256" key="4">
    <source>
        <dbReference type="ARBA" id="ARBA00022801"/>
    </source>
</evidence>
<reference evidence="8 9" key="1">
    <citation type="submission" date="2017-11" db="EMBL/GenBank/DDBJ databases">
        <title>Evolution of Phototrophy in the Chloroflexi Phylum Driven by Horizontal Gene Transfer.</title>
        <authorList>
            <person name="Ward L.M."/>
            <person name="Hemp J."/>
            <person name="Shih P.M."/>
            <person name="Mcglynn S.E."/>
            <person name="Fischer W."/>
        </authorList>
    </citation>
    <scope>NUCLEOTIDE SEQUENCE [LARGE SCALE GENOMIC DNA]</scope>
    <source>
        <strain evidence="8">JP3_7</strain>
    </source>
</reference>
<evidence type="ECO:0000256" key="1">
    <source>
        <dbReference type="ARBA" id="ARBA00005582"/>
    </source>
</evidence>
<dbReference type="EMBL" id="PGTN01000073">
    <property type="protein sequence ID" value="PJF47030.1"/>
    <property type="molecule type" value="Genomic_DNA"/>
</dbReference>
<gene>
    <name evidence="8" type="ORF">CUN48_10780</name>
</gene>
<dbReference type="InterPro" id="IPR003565">
    <property type="entry name" value="Tetra_PHTase"/>
</dbReference>
<evidence type="ECO:0000256" key="3">
    <source>
        <dbReference type="ARBA" id="ARBA00022741"/>
    </source>
</evidence>
<evidence type="ECO:0000313" key="8">
    <source>
        <dbReference type="EMBL" id="PJF47030.1"/>
    </source>
</evidence>
<dbReference type="CDD" id="cd03428">
    <property type="entry name" value="NUDIX_Ap4A_Nudt2"/>
    <property type="match status" value="1"/>
</dbReference>
<proteinExistence type="inferred from homology"/>
<dbReference type="PROSITE" id="PS51462">
    <property type="entry name" value="NUDIX"/>
    <property type="match status" value="1"/>
</dbReference>
<dbReference type="Gene3D" id="3.90.79.10">
    <property type="entry name" value="Nucleoside Triphosphate Pyrophosphohydrolase"/>
    <property type="match status" value="1"/>
</dbReference>
<dbReference type="Proteomes" id="UP000230790">
    <property type="component" value="Unassembled WGS sequence"/>
</dbReference>
<accession>A0A2M8QB85</accession>
<dbReference type="PROSITE" id="PS00893">
    <property type="entry name" value="NUDIX_BOX"/>
    <property type="match status" value="1"/>
</dbReference>
<keyword evidence="4 6" id="KW-0378">Hydrolase</keyword>
<dbReference type="GO" id="GO:0006754">
    <property type="term" value="P:ATP biosynthetic process"/>
    <property type="evidence" value="ECO:0007669"/>
    <property type="project" value="TreeGrafter"/>
</dbReference>
<comment type="similarity">
    <text evidence="1 6">Belongs to the Nudix hydrolase family.</text>
</comment>
<dbReference type="InterPro" id="IPR015797">
    <property type="entry name" value="NUDIX_hydrolase-like_dom_sf"/>
</dbReference>
<dbReference type="AlphaFoldDB" id="A0A2M8QB85"/>
<comment type="caution">
    <text evidence="8">The sequence shown here is derived from an EMBL/GenBank/DDBJ whole genome shotgun (WGS) entry which is preliminary data.</text>
</comment>
<dbReference type="PRINTS" id="PR00502">
    <property type="entry name" value="NUDIXFAMILY"/>
</dbReference>
<evidence type="ECO:0000256" key="2">
    <source>
        <dbReference type="ARBA" id="ARBA00018911"/>
    </source>
</evidence>
<dbReference type="Pfam" id="PF00293">
    <property type="entry name" value="NUDIX"/>
    <property type="match status" value="1"/>
</dbReference>
<sequence length="146" mass="17042">MSSQPIERSFGVIPVYRKDGQTYFLLIRHNSGHWAFPKGHAQPGESEMETARRELREETGIRDVTLYPEPVFEENYTKTAWDNPRQTVAKTVRYFLGIVHNPRVRLQAAEVQDYKWATYDEARAIITYDASRRLLEEAAQVLELQQ</sequence>
<dbReference type="InterPro" id="IPR000086">
    <property type="entry name" value="NUDIX_hydrolase_dom"/>
</dbReference>